<dbReference type="Pfam" id="PF04012">
    <property type="entry name" value="PspA_IM30"/>
    <property type="match status" value="1"/>
</dbReference>
<gene>
    <name evidence="2" type="ORF">HII30_16390</name>
</gene>
<name>A0A848M9R9_PAELE</name>
<keyword evidence="3" id="KW-1185">Reference proteome</keyword>
<dbReference type="EMBL" id="JABBPN010000017">
    <property type="protein sequence ID" value="NMO97346.1"/>
    <property type="molecule type" value="Genomic_DNA"/>
</dbReference>
<dbReference type="PANTHER" id="PTHR31088:SF6">
    <property type="entry name" value="PHAGE SHOCK PROTEIN A"/>
    <property type="match status" value="1"/>
</dbReference>
<evidence type="ECO:0000313" key="3">
    <source>
        <dbReference type="Proteomes" id="UP000565468"/>
    </source>
</evidence>
<evidence type="ECO:0000313" key="2">
    <source>
        <dbReference type="EMBL" id="NMO97346.1"/>
    </source>
</evidence>
<reference evidence="2 3" key="1">
    <citation type="submission" date="2020-04" db="EMBL/GenBank/DDBJ databases">
        <title>Paenibacillus algicola sp. nov., a novel marine bacterium producing alginate lyase.</title>
        <authorList>
            <person name="Huang H."/>
        </authorList>
    </citation>
    <scope>NUCLEOTIDE SEQUENCE [LARGE SCALE GENOMIC DNA]</scope>
    <source>
        <strain evidence="2 3">L7-75</strain>
    </source>
</reference>
<dbReference type="RefSeq" id="WP_169506130.1">
    <property type="nucleotide sequence ID" value="NZ_JABBPN010000017.1"/>
</dbReference>
<protein>
    <submittedName>
        <fullName evidence="2">PspA/IM30 family protein</fullName>
    </submittedName>
</protein>
<dbReference type="PANTHER" id="PTHR31088">
    <property type="entry name" value="MEMBRANE-ASSOCIATED PROTEIN VIPP1, CHLOROPLASTIC"/>
    <property type="match status" value="1"/>
</dbReference>
<organism evidence="2 3">
    <name type="scientific">Paenibacillus lemnae</name>
    <dbReference type="NCBI Taxonomy" id="1330551"/>
    <lineage>
        <taxon>Bacteria</taxon>
        <taxon>Bacillati</taxon>
        <taxon>Bacillota</taxon>
        <taxon>Bacilli</taxon>
        <taxon>Bacillales</taxon>
        <taxon>Paenibacillaceae</taxon>
        <taxon>Paenibacillus</taxon>
    </lineage>
</organism>
<evidence type="ECO:0000256" key="1">
    <source>
        <dbReference type="ARBA" id="ARBA00043985"/>
    </source>
</evidence>
<proteinExistence type="inferred from homology"/>
<comment type="similarity">
    <text evidence="1">Belongs to the PspA/Vipp/IM30 family.</text>
</comment>
<dbReference type="AlphaFoldDB" id="A0A848M9R9"/>
<dbReference type="Proteomes" id="UP000565468">
    <property type="component" value="Unassembled WGS sequence"/>
</dbReference>
<dbReference type="InterPro" id="IPR007157">
    <property type="entry name" value="PspA_VIPP1"/>
</dbReference>
<comment type="caution">
    <text evidence="2">The sequence shown here is derived from an EMBL/GenBank/DDBJ whole genome shotgun (WGS) entry which is preliminary data.</text>
</comment>
<accession>A0A848M9R9</accession>
<sequence>MGIFARVKEMTSADMHHLLDRMEDPIPMAKQYIRQVEEQREQVQQALIQQQYTGQQLDLLIAGSRALVQKRQRQAELAVERDEENMAEIALQDKLHHLRLLQDYEDRRQAIREQGDKLRDVLVRLSDLHLDLNNRLAFQMSRLHAAEVSRSAEAVLRDLDTGRIIRGFDRVEQKLGSLDTRWADRRSYDGKLTDTDASSRLDAFEIQASIKAELQSIKSAIAAK</sequence>